<protein>
    <recommendedName>
        <fullName evidence="2">Ty3 transposon capsid-like protein domain-containing protein</fullName>
    </recommendedName>
</protein>
<proteinExistence type="predicted"/>
<reference evidence="3" key="1">
    <citation type="submission" date="2022-04" db="EMBL/GenBank/DDBJ databases">
        <title>A functionally conserved STORR gene fusion in Papaver species that diverged 16.8 million years ago.</title>
        <authorList>
            <person name="Catania T."/>
        </authorList>
    </citation>
    <scope>NUCLEOTIDE SEQUENCE</scope>
    <source>
        <strain evidence="3">S-188037</strain>
    </source>
</reference>
<dbReference type="Proteomes" id="UP001202328">
    <property type="component" value="Unassembled WGS sequence"/>
</dbReference>
<feature type="region of interest" description="Disordered" evidence="1">
    <location>
        <begin position="1"/>
        <end position="21"/>
    </location>
</feature>
<evidence type="ECO:0000256" key="1">
    <source>
        <dbReference type="SAM" id="MobiDB-lite"/>
    </source>
</evidence>
<dbReference type="EMBL" id="JAJJMB010008809">
    <property type="protein sequence ID" value="KAI3920555.1"/>
    <property type="molecule type" value="Genomic_DNA"/>
</dbReference>
<evidence type="ECO:0000259" key="2">
    <source>
        <dbReference type="Pfam" id="PF19259"/>
    </source>
</evidence>
<comment type="caution">
    <text evidence="3">The sequence shown here is derived from an EMBL/GenBank/DDBJ whole genome shotgun (WGS) entry which is preliminary data.</text>
</comment>
<dbReference type="InterPro" id="IPR045358">
    <property type="entry name" value="Ty3_capsid"/>
</dbReference>
<feature type="region of interest" description="Disordered" evidence="1">
    <location>
        <begin position="236"/>
        <end position="279"/>
    </location>
</feature>
<evidence type="ECO:0000313" key="4">
    <source>
        <dbReference type="Proteomes" id="UP001202328"/>
    </source>
</evidence>
<organism evidence="3 4">
    <name type="scientific">Papaver atlanticum</name>
    <dbReference type="NCBI Taxonomy" id="357466"/>
    <lineage>
        <taxon>Eukaryota</taxon>
        <taxon>Viridiplantae</taxon>
        <taxon>Streptophyta</taxon>
        <taxon>Embryophyta</taxon>
        <taxon>Tracheophyta</taxon>
        <taxon>Spermatophyta</taxon>
        <taxon>Magnoliopsida</taxon>
        <taxon>Ranunculales</taxon>
        <taxon>Papaveraceae</taxon>
        <taxon>Papaveroideae</taxon>
        <taxon>Papaver</taxon>
    </lineage>
</organism>
<sequence length="279" mass="32373">MGDNTENQRSEGGSGQGIESGNMKILMKSMEDMREHQRLLGERLGILPPRHNPVDAGQTLTQGDMIMSVRNWNQPGELLQQYLKLAPDEFSGSPPDPEKVEEWLQNTEHVLEHVSNDKTTWVKFATYRFRGPSRDWWNTRFKVLFIDKYVPDSARDRKFSEFMSLTKGDMSVSAYNDKYSRFSRYGIELIAIEETNSKKFIRGLDPEIRKQLSCLRIKTYLDALSQSLDYEKEMEDQSATRVRERPQQFSARQDLAKRPMTSNSSMNYLRPPIRSGRMG</sequence>
<dbReference type="Pfam" id="PF19259">
    <property type="entry name" value="Ty3_capsid"/>
    <property type="match status" value="1"/>
</dbReference>
<evidence type="ECO:0000313" key="3">
    <source>
        <dbReference type="EMBL" id="KAI3920555.1"/>
    </source>
</evidence>
<dbReference type="AlphaFoldDB" id="A0AAD4XIH5"/>
<gene>
    <name evidence="3" type="ORF">MKW98_025061</name>
</gene>
<name>A0AAD4XIH5_9MAGN</name>
<keyword evidence="4" id="KW-1185">Reference proteome</keyword>
<accession>A0AAD4XIH5</accession>
<feature type="domain" description="Ty3 transposon capsid-like protein" evidence="2">
    <location>
        <begin position="108"/>
        <end position="244"/>
    </location>
</feature>